<feature type="transmembrane region" description="Helical" evidence="7">
    <location>
        <begin position="246"/>
        <end position="272"/>
    </location>
</feature>
<feature type="transmembrane region" description="Helical" evidence="7">
    <location>
        <begin position="388"/>
        <end position="409"/>
    </location>
</feature>
<feature type="domain" description="ABC3 transporter permease C-terminal" evidence="8">
    <location>
        <begin position="252"/>
        <end position="369"/>
    </location>
</feature>
<dbReference type="InterPro" id="IPR050250">
    <property type="entry name" value="Macrolide_Exporter_MacB"/>
</dbReference>
<evidence type="ECO:0000313" key="9">
    <source>
        <dbReference type="EMBL" id="GHI69910.1"/>
    </source>
</evidence>
<comment type="similarity">
    <text evidence="6">Belongs to the ABC-4 integral membrane protein family.</text>
</comment>
<reference evidence="10" key="1">
    <citation type="submission" date="2023-07" db="EMBL/GenBank/DDBJ databases">
        <title>Whole genome shotgun sequence of Streptomyces nojiriensis NBRC 13794.</title>
        <authorList>
            <person name="Komaki H."/>
            <person name="Tamura T."/>
        </authorList>
    </citation>
    <scope>NUCLEOTIDE SEQUENCE [LARGE SCALE GENOMIC DNA]</scope>
    <source>
        <strain evidence="10">NBRC 13794</strain>
    </source>
</reference>
<accession>A0ABQ3SP53</accession>
<dbReference type="EMBL" id="BNEC01000005">
    <property type="protein sequence ID" value="GHI69910.1"/>
    <property type="molecule type" value="Genomic_DNA"/>
</dbReference>
<dbReference type="Proteomes" id="UP000613974">
    <property type="component" value="Unassembled WGS sequence"/>
</dbReference>
<evidence type="ECO:0000259" key="8">
    <source>
        <dbReference type="Pfam" id="PF02687"/>
    </source>
</evidence>
<evidence type="ECO:0000256" key="4">
    <source>
        <dbReference type="ARBA" id="ARBA00022989"/>
    </source>
</evidence>
<feature type="transmembrane region" description="Helical" evidence="7">
    <location>
        <begin position="473"/>
        <end position="492"/>
    </location>
</feature>
<name>A0ABQ3SP53_9ACTN</name>
<feature type="transmembrane region" description="Helical" evidence="7">
    <location>
        <begin position="346"/>
        <end position="367"/>
    </location>
</feature>
<keyword evidence="10" id="KW-1185">Reference proteome</keyword>
<feature type="transmembrane region" description="Helical" evidence="7">
    <location>
        <begin position="695"/>
        <end position="718"/>
    </location>
</feature>
<feature type="transmembrane region" description="Helical" evidence="7">
    <location>
        <begin position="739"/>
        <end position="764"/>
    </location>
</feature>
<feature type="transmembrane region" description="Helical" evidence="7">
    <location>
        <begin position="12"/>
        <end position="39"/>
    </location>
</feature>
<dbReference type="InterPro" id="IPR003838">
    <property type="entry name" value="ABC3_permease_C"/>
</dbReference>
<dbReference type="Pfam" id="PF02687">
    <property type="entry name" value="FtsX"/>
    <property type="match status" value="2"/>
</dbReference>
<evidence type="ECO:0000256" key="2">
    <source>
        <dbReference type="ARBA" id="ARBA00022475"/>
    </source>
</evidence>
<dbReference type="PANTHER" id="PTHR30572:SF4">
    <property type="entry name" value="ABC TRANSPORTER PERMEASE YTRF"/>
    <property type="match status" value="1"/>
</dbReference>
<protein>
    <recommendedName>
        <fullName evidence="8">ABC3 transporter permease C-terminal domain-containing protein</fullName>
    </recommendedName>
</protein>
<organism evidence="9 10">
    <name type="scientific">Streptomyces nojiriensis</name>
    <dbReference type="NCBI Taxonomy" id="66374"/>
    <lineage>
        <taxon>Bacteria</taxon>
        <taxon>Bacillati</taxon>
        <taxon>Actinomycetota</taxon>
        <taxon>Actinomycetes</taxon>
        <taxon>Kitasatosporales</taxon>
        <taxon>Streptomycetaceae</taxon>
        <taxon>Streptomyces</taxon>
    </lineage>
</organism>
<feature type="transmembrane region" description="Helical" evidence="7">
    <location>
        <begin position="299"/>
        <end position="326"/>
    </location>
</feature>
<keyword evidence="4 7" id="KW-1133">Transmembrane helix</keyword>
<evidence type="ECO:0000256" key="6">
    <source>
        <dbReference type="ARBA" id="ARBA00038076"/>
    </source>
</evidence>
<dbReference type="GeneID" id="95588163"/>
<proteinExistence type="inferred from homology"/>
<keyword evidence="2" id="KW-1003">Cell membrane</keyword>
<feature type="domain" description="ABC3 transporter permease C-terminal" evidence="8">
    <location>
        <begin position="698"/>
        <end position="809"/>
    </location>
</feature>
<evidence type="ECO:0000256" key="3">
    <source>
        <dbReference type="ARBA" id="ARBA00022692"/>
    </source>
</evidence>
<feature type="transmembrane region" description="Helical" evidence="7">
    <location>
        <begin position="429"/>
        <end position="452"/>
    </location>
</feature>
<evidence type="ECO:0000313" key="10">
    <source>
        <dbReference type="Proteomes" id="UP000613974"/>
    </source>
</evidence>
<evidence type="ECO:0000256" key="7">
    <source>
        <dbReference type="SAM" id="Phobius"/>
    </source>
</evidence>
<comment type="caution">
    <text evidence="9">The sequence shown here is derived from an EMBL/GenBank/DDBJ whole genome shotgun (WGS) entry which is preliminary data.</text>
</comment>
<dbReference type="PANTHER" id="PTHR30572">
    <property type="entry name" value="MEMBRANE COMPONENT OF TRANSPORTER-RELATED"/>
    <property type="match status" value="1"/>
</dbReference>
<evidence type="ECO:0000256" key="1">
    <source>
        <dbReference type="ARBA" id="ARBA00004651"/>
    </source>
</evidence>
<evidence type="ECO:0000256" key="5">
    <source>
        <dbReference type="ARBA" id="ARBA00023136"/>
    </source>
</evidence>
<dbReference type="RefSeq" id="WP_189742648.1">
    <property type="nucleotide sequence ID" value="NZ_BMRL01000011.1"/>
</dbReference>
<feature type="transmembrane region" description="Helical" evidence="7">
    <location>
        <begin position="784"/>
        <end position="806"/>
    </location>
</feature>
<keyword evidence="5 7" id="KW-0472">Membrane</keyword>
<keyword evidence="3 7" id="KW-0812">Transmembrane</keyword>
<gene>
    <name evidence="9" type="ORF">Snoj_38280</name>
</gene>
<sequence>MLTIALRSARDRWVTFVGSFVALALGVGLIATMGLGLAATLEAPQRLPERFAQAPVVVRGDDVLRVPVPGGERTGRLAHPRPVTPELARRLAALGPTTEDRSFPVRAEGGPEQLVGHPWSVAAFAPYTLDAGRSPRSDGEVVTTGWARPGARIGTDHGSVTVVGTVADRGFEDAVFWTDARAARLSPVVDQLVVAADPTAVQDAVGEAVRALPGRDADVRVLTGRDRRHADPDPERDSEALLAVNAALGTAGGVTGFVSVFVVASTFAFAVARRRKEFALLRAAGATPGRIRRTVAAEALLLGAVASATGCLLGAYGAPVLVSYLVDEGFAPRWFAVGDATWPFHAAFWAGLLVALAGVVAASWRAGRVAPCEALREAAHETRTMTPGRWILGAGLLLAGLGTLAHSLLTDPSDLLHRKTYTSRPMLFIVAFALLSPVLVRPLVRLIAWLPARLPGAGGMLIRENAAAGIRRTAAVAAPVLVTVALAGSLLGTTATLNGAEAAEIRRLTTADHVVTAGPGGFDPAAVERIRAVPGTEISATAATAVHVLEEGTALIRSDARAADPEALARTARLPLTAGSVTDLDDDSIIVTAEWERHTVGSTVEVWLGDGTRRTLRIAAVMSVGTGGNGAYVTPANAPGATVDRIDVRLAPGADGAAVGAALAEAARQAGGRVLTKDRWVAENRPGTARTTRTGFLLVLGIALLYTGIALAGTLVMATSDRARDFAVLRLAGATRRQVLRLVAGESLLVVLVGTVTGTLVAVLNLAGVRAALGLLDVRSALVVPWGALGTTSGACAAVAVVSAVVPAALCLRRRAVETAGVRD</sequence>
<comment type="subcellular location">
    <subcellularLocation>
        <location evidence="1">Cell membrane</location>
        <topology evidence="1">Multi-pass membrane protein</topology>
    </subcellularLocation>
</comment>